<reference evidence="7 8" key="1">
    <citation type="submission" date="2022-06" db="EMBL/GenBank/DDBJ databases">
        <title>Haloarcula sp. a new haloarchaeum isolate from saline soil.</title>
        <authorList>
            <person name="Strakova D."/>
            <person name="Galisteo C."/>
            <person name="Sanchez-Porro C."/>
            <person name="Ventosa A."/>
        </authorList>
    </citation>
    <scope>NUCLEOTIDE SEQUENCE [LARGE SCALE GENOMIC DNA]</scope>
    <source>
        <strain evidence="7 8">S1CR25-12</strain>
    </source>
</reference>
<dbReference type="InterPro" id="IPR029055">
    <property type="entry name" value="Ntn_hydrolases_N"/>
</dbReference>
<evidence type="ECO:0000313" key="7">
    <source>
        <dbReference type="EMBL" id="MDS0260023.1"/>
    </source>
</evidence>
<comment type="similarity">
    <text evidence="1">Belongs to the asparagine synthetase family.</text>
</comment>
<dbReference type="InterPro" id="IPR033738">
    <property type="entry name" value="AsnB_N"/>
</dbReference>
<dbReference type="CDD" id="cd00712">
    <property type="entry name" value="AsnB"/>
    <property type="match status" value="1"/>
</dbReference>
<keyword evidence="2 5" id="KW-0547">Nucleotide-binding</keyword>
<dbReference type="RefSeq" id="WP_310919691.1">
    <property type="nucleotide sequence ID" value="NZ_JAMQON010000003.1"/>
</dbReference>
<dbReference type="InterPro" id="IPR014729">
    <property type="entry name" value="Rossmann-like_a/b/a_fold"/>
</dbReference>
<dbReference type="SUPFAM" id="SSF52402">
    <property type="entry name" value="Adenine nucleotide alpha hydrolases-like"/>
    <property type="match status" value="1"/>
</dbReference>
<evidence type="ECO:0000256" key="2">
    <source>
        <dbReference type="ARBA" id="ARBA00022741"/>
    </source>
</evidence>
<gene>
    <name evidence="7" type="ORF">NDI56_11520</name>
</gene>
<dbReference type="PIRSF" id="PIRSF001589">
    <property type="entry name" value="Asn_synthetase_glu-h"/>
    <property type="match status" value="1"/>
</dbReference>
<comment type="catalytic activity">
    <reaction evidence="5">
        <text>L-aspartate + L-glutamine + ATP + H2O = L-asparagine + L-glutamate + AMP + diphosphate + H(+)</text>
        <dbReference type="Rhea" id="RHEA:12228"/>
        <dbReference type="ChEBI" id="CHEBI:15377"/>
        <dbReference type="ChEBI" id="CHEBI:15378"/>
        <dbReference type="ChEBI" id="CHEBI:29985"/>
        <dbReference type="ChEBI" id="CHEBI:29991"/>
        <dbReference type="ChEBI" id="CHEBI:30616"/>
        <dbReference type="ChEBI" id="CHEBI:33019"/>
        <dbReference type="ChEBI" id="CHEBI:58048"/>
        <dbReference type="ChEBI" id="CHEBI:58359"/>
        <dbReference type="ChEBI" id="CHEBI:456215"/>
        <dbReference type="EC" id="6.3.5.4"/>
    </reaction>
</comment>
<proteinExistence type="inferred from homology"/>
<protein>
    <recommendedName>
        <fullName evidence="5">Putative asparagine synthetase [glutamine-hydrolyzing]</fullName>
        <ecNumber evidence="5">6.3.5.4</ecNumber>
    </recommendedName>
</protein>
<dbReference type="Gene3D" id="3.60.20.10">
    <property type="entry name" value="Glutamine Phosphoribosylpyrophosphate, subunit 1, domain 1"/>
    <property type="match status" value="1"/>
</dbReference>
<evidence type="ECO:0000313" key="8">
    <source>
        <dbReference type="Proteomes" id="UP001259659"/>
    </source>
</evidence>
<evidence type="ECO:0000259" key="6">
    <source>
        <dbReference type="PROSITE" id="PS51278"/>
    </source>
</evidence>
<dbReference type="PANTHER" id="PTHR43284">
    <property type="entry name" value="ASPARAGINE SYNTHETASE (GLUTAMINE-HYDROLYZING)"/>
    <property type="match status" value="1"/>
</dbReference>
<dbReference type="InterPro" id="IPR051786">
    <property type="entry name" value="ASN_synthetase/amidase"/>
</dbReference>
<evidence type="ECO:0000256" key="5">
    <source>
        <dbReference type="PIRNR" id="PIRNR001589"/>
    </source>
</evidence>
<keyword evidence="3 5" id="KW-0067">ATP-binding</keyword>
<dbReference type="InterPro" id="IPR006426">
    <property type="entry name" value="Asn_synth_AEB"/>
</dbReference>
<evidence type="ECO:0000256" key="1">
    <source>
        <dbReference type="ARBA" id="ARBA00005752"/>
    </source>
</evidence>
<evidence type="ECO:0000256" key="3">
    <source>
        <dbReference type="ARBA" id="ARBA00022840"/>
    </source>
</evidence>
<dbReference type="CDD" id="cd01991">
    <property type="entry name" value="Asn_synthase_B_C"/>
    <property type="match status" value="1"/>
</dbReference>
<evidence type="ECO:0000256" key="4">
    <source>
        <dbReference type="ARBA" id="ARBA00022962"/>
    </source>
</evidence>
<dbReference type="InterPro" id="IPR017932">
    <property type="entry name" value="GATase_2_dom"/>
</dbReference>
<feature type="domain" description="Glutamine amidotransferase type-2" evidence="6">
    <location>
        <begin position="1"/>
        <end position="207"/>
    </location>
</feature>
<dbReference type="EMBL" id="JAMQON010000003">
    <property type="protein sequence ID" value="MDS0260023.1"/>
    <property type="molecule type" value="Genomic_DNA"/>
</dbReference>
<dbReference type="PANTHER" id="PTHR43284:SF1">
    <property type="entry name" value="ASPARAGINE SYNTHETASE"/>
    <property type="match status" value="1"/>
</dbReference>
<comment type="caution">
    <text evidence="7">The sequence shown here is derived from an EMBL/GenBank/DDBJ whole genome shotgun (WGS) entry which is preliminary data.</text>
</comment>
<sequence>MSGISAVLCGDGTSAAPAVRQLTAAQSHRGPQGSGYWCGDAVALGHQHNCTLPEARGRSFPRQVDGVVVTAALRLDNRAELCAAFGVASEVPDTDLVAHAYRRWGVDYPRHLVGAFAAVVWDPERRRLVCARDHMGVKPVYYAETADGGVALASEPGPLLGLDGVRSAPDEHRIGDFLVGRFADSSRTFYEDVSRLPPAHRLVVTDDGLDRTRYWSLSEVDPLPEAHRSAYDERFRDLFERAVADRRRSVGPVGSLLSGGLDSSSIAGVAATQRAAAGAPPLRTFSAVFDTVEACDEGRYIDAVLGSGAFDPHYVDGDGIGPLVGLDRHLDHRGQPYYPSLCMLIWRLFEVAGQCDTGVVLNGYGGDQTMGSDVRGYLRGLLGRGQLPTFAREFRGYLDNYPWLDARDALWDDIARPLVPDRLRRLYHRRFDEADYLDMAFAPLDGGFARRSGLVDRIAADQRRGQPRTQRAIRRRALTTDEPAFNLELNDIAGAAHGVEPRFPYFDKRLVEFAVALPPGHTVSDGLDRTIVRRALADVLPAAVRDRTDKAEFSPNVVYGLQRYDTDLVERTLADGEPAVGRYLDGDALANAVGRLRNGLTASDARTLAMATTLERWLQRIPS</sequence>
<keyword evidence="8" id="KW-1185">Reference proteome</keyword>
<organism evidence="7 8">
    <name type="scientific">Haloarcula saliterrae</name>
    <dbReference type="NCBI Taxonomy" id="2950534"/>
    <lineage>
        <taxon>Archaea</taxon>
        <taxon>Methanobacteriati</taxon>
        <taxon>Methanobacteriota</taxon>
        <taxon>Stenosarchaea group</taxon>
        <taxon>Halobacteria</taxon>
        <taxon>Halobacteriales</taxon>
        <taxon>Haloarculaceae</taxon>
        <taxon>Haloarcula</taxon>
    </lineage>
</organism>
<dbReference type="Pfam" id="PF13537">
    <property type="entry name" value="GATase_7"/>
    <property type="match status" value="1"/>
</dbReference>
<dbReference type="EC" id="6.3.5.4" evidence="5"/>
<keyword evidence="4" id="KW-0315">Glutamine amidotransferase</keyword>
<dbReference type="PROSITE" id="PS51278">
    <property type="entry name" value="GATASE_TYPE_2"/>
    <property type="match status" value="1"/>
</dbReference>
<accession>A0ABU2FCP2</accession>
<dbReference type="Gene3D" id="3.40.50.620">
    <property type="entry name" value="HUPs"/>
    <property type="match status" value="1"/>
</dbReference>
<name>A0ABU2FCP2_9EURY</name>
<dbReference type="SUPFAM" id="SSF56235">
    <property type="entry name" value="N-terminal nucleophile aminohydrolases (Ntn hydrolases)"/>
    <property type="match status" value="1"/>
</dbReference>
<dbReference type="Pfam" id="PF00733">
    <property type="entry name" value="Asn_synthase"/>
    <property type="match status" value="1"/>
</dbReference>
<dbReference type="InterPro" id="IPR001962">
    <property type="entry name" value="Asn_synthase"/>
</dbReference>
<dbReference type="Proteomes" id="UP001259659">
    <property type="component" value="Unassembled WGS sequence"/>
</dbReference>